<protein>
    <submittedName>
        <fullName evidence="1">Uncharacterized protein</fullName>
    </submittedName>
</protein>
<organism evidence="1">
    <name type="scientific">Arundo donax</name>
    <name type="common">Giant reed</name>
    <name type="synonym">Donax arundinaceus</name>
    <dbReference type="NCBI Taxonomy" id="35708"/>
    <lineage>
        <taxon>Eukaryota</taxon>
        <taxon>Viridiplantae</taxon>
        <taxon>Streptophyta</taxon>
        <taxon>Embryophyta</taxon>
        <taxon>Tracheophyta</taxon>
        <taxon>Spermatophyta</taxon>
        <taxon>Magnoliopsida</taxon>
        <taxon>Liliopsida</taxon>
        <taxon>Poales</taxon>
        <taxon>Poaceae</taxon>
        <taxon>PACMAD clade</taxon>
        <taxon>Arundinoideae</taxon>
        <taxon>Arundineae</taxon>
        <taxon>Arundo</taxon>
    </lineage>
</organism>
<reference evidence="1" key="1">
    <citation type="submission" date="2014-09" db="EMBL/GenBank/DDBJ databases">
        <authorList>
            <person name="Magalhaes I.L.F."/>
            <person name="Oliveira U."/>
            <person name="Santos F.R."/>
            <person name="Vidigal T.H.D.A."/>
            <person name="Brescovit A.D."/>
            <person name="Santos A.J."/>
        </authorList>
    </citation>
    <scope>NUCLEOTIDE SEQUENCE</scope>
    <source>
        <tissue evidence="1">Shoot tissue taken approximately 20 cm above the soil surface</tissue>
    </source>
</reference>
<proteinExistence type="predicted"/>
<reference evidence="1" key="2">
    <citation type="journal article" date="2015" name="Data Brief">
        <title>Shoot transcriptome of the giant reed, Arundo donax.</title>
        <authorList>
            <person name="Barrero R.A."/>
            <person name="Guerrero F.D."/>
            <person name="Moolhuijzen P."/>
            <person name="Goolsby J.A."/>
            <person name="Tidwell J."/>
            <person name="Bellgard S.E."/>
            <person name="Bellgard M.I."/>
        </authorList>
    </citation>
    <scope>NUCLEOTIDE SEQUENCE</scope>
    <source>
        <tissue evidence="1">Shoot tissue taken approximately 20 cm above the soil surface</tissue>
    </source>
</reference>
<dbReference type="AlphaFoldDB" id="A0A0A9BIS0"/>
<dbReference type="EMBL" id="GBRH01238733">
    <property type="protein sequence ID" value="JAD59162.1"/>
    <property type="molecule type" value="Transcribed_RNA"/>
</dbReference>
<sequence>MNPRYPSGFLFLMATSRLPQDLGPSSMQ</sequence>
<name>A0A0A9BIS0_ARUDO</name>
<evidence type="ECO:0000313" key="1">
    <source>
        <dbReference type="EMBL" id="JAD59162.1"/>
    </source>
</evidence>
<accession>A0A0A9BIS0</accession>